<sequence>MRVLIGLCSVLAVAVAGAEIATAEHPPGPYRFLATIGLFGLSQAIGLWITIGSQRIGLPWGEAALLVGMCLLPAHWLVPVAPIGALVGLLVAGVAPVKALYNAAAYTIAAALACGVAALFGGVGEVPPLHPATATALAAAAVTYWLVTALFAVTAVAFARGGSVRELVLGNFGAKIIMLVGNIAVGLLAVGLGLADFRYLAAAPPLLWLLYEVYKARMRAGDERRAWQELATAVHALNRLDVASVVDAAVVGVRRLFSPDSVEITVRGAGHPVRTYQGRAGSDAVSVVEPALDEPAGNGPGLLHHRLVVGEEHVGDLRVRHGAATAFSERDRLALSAFADALGASLHNAASHDRLREMAERKAYEAEHDTLTGLANRTRLMERGDAMLRVRPGEEPHEVALLLLDLDHFKDVNDTLGHAAGDQLLRAIAATLSARTESDELLVRLGGDEFALLIGAPPARRQAVEYAVERARELSAALAVPVEIAGVALSVEASIGVAAVLAGGCVMAELLRRADVAMYQAKRAGRSIGRYEPARDEASTDRLALLAEFREALSADDQLVLHLQPAIDLESGEPTGTEALVRWQHPRRGLLGPGEFVGVVEKSDLVGPFTRYVLNLALGVMARWGADGLDVPVAVNMSARSLLDRKLPADVAELLGRHQVPPERLVLEITETVMMTELEVVDDVLAGLRSLGVRLSVDDFGTGYSSLTFLARFAVDEVKVDQEFVGRMGDAPEAEAIVRSTVELGRALGLRVVAEGVETAEQKAALRAMGCEAGQGYHFSPPMPADKTAEVLWSMRGAAEDRGARVIPLSARVAQPGQE</sequence>
<dbReference type="SMART" id="SM00052">
    <property type="entry name" value="EAL"/>
    <property type="match status" value="1"/>
</dbReference>
<dbReference type="InterPro" id="IPR052155">
    <property type="entry name" value="Biofilm_reg_signaling"/>
</dbReference>
<dbReference type="PANTHER" id="PTHR44757">
    <property type="entry name" value="DIGUANYLATE CYCLASE DGCP"/>
    <property type="match status" value="1"/>
</dbReference>
<dbReference type="InterPro" id="IPR001633">
    <property type="entry name" value="EAL_dom"/>
</dbReference>
<dbReference type="Pfam" id="PF00563">
    <property type="entry name" value="EAL"/>
    <property type="match status" value="1"/>
</dbReference>
<evidence type="ECO:0000313" key="5">
    <source>
        <dbReference type="Proteomes" id="UP000612808"/>
    </source>
</evidence>
<feature type="domain" description="EAL" evidence="2">
    <location>
        <begin position="542"/>
        <end position="796"/>
    </location>
</feature>
<gene>
    <name evidence="4" type="ORF">Aru02nite_13230</name>
</gene>
<dbReference type="EMBL" id="BOMB01000007">
    <property type="protein sequence ID" value="GID10434.1"/>
    <property type="molecule type" value="Genomic_DNA"/>
</dbReference>
<proteinExistence type="predicted"/>
<dbReference type="CDD" id="cd01948">
    <property type="entry name" value="EAL"/>
    <property type="match status" value="1"/>
</dbReference>
<dbReference type="Gene3D" id="3.20.20.450">
    <property type="entry name" value="EAL domain"/>
    <property type="match status" value="1"/>
</dbReference>
<keyword evidence="5" id="KW-1185">Reference proteome</keyword>
<evidence type="ECO:0008006" key="6">
    <source>
        <dbReference type="Google" id="ProtNLM"/>
    </source>
</evidence>
<evidence type="ECO:0000259" key="2">
    <source>
        <dbReference type="PROSITE" id="PS50883"/>
    </source>
</evidence>
<dbReference type="Proteomes" id="UP000612808">
    <property type="component" value="Unassembled WGS sequence"/>
</dbReference>
<dbReference type="PROSITE" id="PS50887">
    <property type="entry name" value="GGDEF"/>
    <property type="match status" value="1"/>
</dbReference>
<feature type="transmembrane region" description="Helical" evidence="1">
    <location>
        <begin position="172"/>
        <end position="191"/>
    </location>
</feature>
<dbReference type="PROSITE" id="PS50883">
    <property type="entry name" value="EAL"/>
    <property type="match status" value="1"/>
</dbReference>
<dbReference type="SUPFAM" id="SSF55073">
    <property type="entry name" value="Nucleotide cyclase"/>
    <property type="match status" value="1"/>
</dbReference>
<name>A0A8J3J598_9ACTN</name>
<dbReference type="InterPro" id="IPR035919">
    <property type="entry name" value="EAL_sf"/>
</dbReference>
<keyword evidence="1" id="KW-0812">Transmembrane</keyword>
<feature type="domain" description="GGDEF" evidence="3">
    <location>
        <begin position="397"/>
        <end position="533"/>
    </location>
</feature>
<dbReference type="Pfam" id="PF00990">
    <property type="entry name" value="GGDEF"/>
    <property type="match status" value="1"/>
</dbReference>
<organism evidence="4 5">
    <name type="scientific">Actinocatenispora rupis</name>
    <dbReference type="NCBI Taxonomy" id="519421"/>
    <lineage>
        <taxon>Bacteria</taxon>
        <taxon>Bacillati</taxon>
        <taxon>Actinomycetota</taxon>
        <taxon>Actinomycetes</taxon>
        <taxon>Micromonosporales</taxon>
        <taxon>Micromonosporaceae</taxon>
        <taxon>Actinocatenispora</taxon>
    </lineage>
</organism>
<dbReference type="PANTHER" id="PTHR44757:SF2">
    <property type="entry name" value="BIOFILM ARCHITECTURE MAINTENANCE PROTEIN MBAA"/>
    <property type="match status" value="1"/>
</dbReference>
<dbReference type="NCBIfam" id="TIGR00254">
    <property type="entry name" value="GGDEF"/>
    <property type="match status" value="1"/>
</dbReference>
<evidence type="ECO:0000313" key="4">
    <source>
        <dbReference type="EMBL" id="GID10434.1"/>
    </source>
</evidence>
<feature type="transmembrane region" description="Helical" evidence="1">
    <location>
        <begin position="28"/>
        <end position="49"/>
    </location>
</feature>
<reference evidence="4" key="1">
    <citation type="submission" date="2021-01" db="EMBL/GenBank/DDBJ databases">
        <title>Whole genome shotgun sequence of Actinocatenispora rupis NBRC 107355.</title>
        <authorList>
            <person name="Komaki H."/>
            <person name="Tamura T."/>
        </authorList>
    </citation>
    <scope>NUCLEOTIDE SEQUENCE</scope>
    <source>
        <strain evidence="4">NBRC 107355</strain>
    </source>
</reference>
<feature type="transmembrane region" description="Helical" evidence="1">
    <location>
        <begin position="104"/>
        <end position="124"/>
    </location>
</feature>
<dbReference type="InterPro" id="IPR043128">
    <property type="entry name" value="Rev_trsase/Diguanyl_cyclase"/>
</dbReference>
<dbReference type="SMART" id="SM00267">
    <property type="entry name" value="GGDEF"/>
    <property type="match status" value="1"/>
</dbReference>
<protein>
    <recommendedName>
        <fullName evidence="6">Diguanylate cyclase (GGDEF) domain-containing protein</fullName>
    </recommendedName>
</protein>
<keyword evidence="1" id="KW-1133">Transmembrane helix</keyword>
<evidence type="ECO:0000259" key="3">
    <source>
        <dbReference type="PROSITE" id="PS50887"/>
    </source>
</evidence>
<dbReference type="InterPro" id="IPR000160">
    <property type="entry name" value="GGDEF_dom"/>
</dbReference>
<dbReference type="AlphaFoldDB" id="A0A8J3J598"/>
<feature type="transmembrane region" description="Helical" evidence="1">
    <location>
        <begin position="80"/>
        <end position="97"/>
    </location>
</feature>
<accession>A0A8J3J598</accession>
<comment type="caution">
    <text evidence="4">The sequence shown here is derived from an EMBL/GenBank/DDBJ whole genome shotgun (WGS) entry which is preliminary data.</text>
</comment>
<dbReference type="CDD" id="cd01949">
    <property type="entry name" value="GGDEF"/>
    <property type="match status" value="1"/>
</dbReference>
<dbReference type="InterPro" id="IPR029787">
    <property type="entry name" value="Nucleotide_cyclase"/>
</dbReference>
<keyword evidence="1" id="KW-0472">Membrane</keyword>
<evidence type="ECO:0000256" key="1">
    <source>
        <dbReference type="SAM" id="Phobius"/>
    </source>
</evidence>
<dbReference type="Gene3D" id="3.30.70.270">
    <property type="match status" value="1"/>
</dbReference>
<dbReference type="SUPFAM" id="SSF141868">
    <property type="entry name" value="EAL domain-like"/>
    <property type="match status" value="1"/>
</dbReference>
<feature type="transmembrane region" description="Helical" evidence="1">
    <location>
        <begin position="136"/>
        <end position="160"/>
    </location>
</feature>